<reference evidence="4" key="1">
    <citation type="submission" date="2016-06" db="UniProtKB">
        <authorList>
            <consortium name="WormBaseParasite"/>
        </authorList>
    </citation>
    <scope>IDENTIFICATION</scope>
</reference>
<dbReference type="Pfam" id="PF12394">
    <property type="entry name" value="DUF3657"/>
    <property type="match status" value="1"/>
</dbReference>
<evidence type="ECO:0000313" key="4">
    <source>
        <dbReference type="WBParaSite" id="SBAD_0000925401-mRNA-1"/>
    </source>
</evidence>
<dbReference type="InterPro" id="IPR022122">
    <property type="entry name" value="DUF3657"/>
</dbReference>
<feature type="region of interest" description="Disordered" evidence="1">
    <location>
        <begin position="190"/>
        <end position="218"/>
    </location>
</feature>
<name>A0A183IZ85_9BILA</name>
<keyword evidence="3" id="KW-1185">Reference proteome</keyword>
<feature type="compositionally biased region" description="Polar residues" evidence="1">
    <location>
        <begin position="591"/>
        <end position="605"/>
    </location>
</feature>
<dbReference type="Proteomes" id="UP000270296">
    <property type="component" value="Unassembled WGS sequence"/>
</dbReference>
<organism evidence="4">
    <name type="scientific">Soboliphyme baturini</name>
    <dbReference type="NCBI Taxonomy" id="241478"/>
    <lineage>
        <taxon>Eukaryota</taxon>
        <taxon>Metazoa</taxon>
        <taxon>Ecdysozoa</taxon>
        <taxon>Nematoda</taxon>
        <taxon>Enoplea</taxon>
        <taxon>Dorylaimia</taxon>
        <taxon>Dioctophymatida</taxon>
        <taxon>Dioctophymatoidea</taxon>
        <taxon>Soboliphymatidae</taxon>
        <taxon>Soboliphyme</taxon>
    </lineage>
</organism>
<dbReference type="InterPro" id="IPR044294">
    <property type="entry name" value="Lipase-like"/>
</dbReference>
<protein>
    <submittedName>
        <fullName evidence="4">DUF676 domain-containing protein</fullName>
    </submittedName>
</protein>
<dbReference type="PANTHER" id="PTHR12482">
    <property type="entry name" value="LIPASE ROG1-RELATED-RELATED"/>
    <property type="match status" value="1"/>
</dbReference>
<feature type="region of interest" description="Disordered" evidence="1">
    <location>
        <begin position="575"/>
        <end position="605"/>
    </location>
</feature>
<feature type="region of interest" description="Disordered" evidence="1">
    <location>
        <begin position="462"/>
        <end position="481"/>
    </location>
</feature>
<gene>
    <name evidence="2" type="ORF">SBAD_LOCUS8935</name>
</gene>
<evidence type="ECO:0000313" key="2">
    <source>
        <dbReference type="EMBL" id="VDP20210.1"/>
    </source>
</evidence>
<feature type="compositionally biased region" description="Low complexity" evidence="1">
    <location>
        <begin position="468"/>
        <end position="479"/>
    </location>
</feature>
<accession>A0A183IZ85</accession>
<dbReference type="EMBL" id="UZAM01012130">
    <property type="protein sequence ID" value="VDP20210.1"/>
    <property type="molecule type" value="Genomic_DNA"/>
</dbReference>
<dbReference type="OrthoDB" id="273452at2759"/>
<sequence>MEQAEWGSVMRVFLEFVSFYNVDLFLSGYYQIRCLLQCADKLNSHIEVNVPRTSVPALFPASVVNGRAVGKTFEVLYRDETVSMSDVFEYKVTVPLKLSALSVDSAVLKMQLVLELWHIGSSDLLKPGGDEVCAAYKMLSARHLTLNLSLTKGLHYHRPVWFDYLHLSAVTFSVHASLCGLKIPQSPLMRHTNSSSAASENSSTCDPSSSVSDSSGTRLSTSDLKVWLDCYKPDAHNTMDSRLKQILRVHSSACTTLLSAYESLQAKLMQFVSLLPHENQNHIRCVDCVEKLTILQEDIMNYDDAVGLLLQLDNDLKLLSTELDLLWTRFLECMRSQPAVARHLSNEHHLLRVRRFAEAFFYCENFLENILICSEVRVVHKEYERVFDELRHSAYYTSIPPLAVFCEEIDGASDMLPVIFVEHYDAYEPPTTASDSSDQRRRRQSSAEMKAMLKKDLMLSDNDVGHHSPPSSSSSSSVEVKVRWRKRKSSACKYKKLIRRSMAFNASLLNKKRYSLSPVCPVELVNFYHLLEEDSDVSKVETIRRYLTNSADLGSTPNLSKAEIVPACLRKRSLPRRSKSDPGVYTAVINGKNNVQQPSDGSLLY</sequence>
<proteinExistence type="predicted"/>
<evidence type="ECO:0000256" key="1">
    <source>
        <dbReference type="SAM" id="MobiDB-lite"/>
    </source>
</evidence>
<feature type="compositionally biased region" description="Low complexity" evidence="1">
    <location>
        <begin position="193"/>
        <end position="218"/>
    </location>
</feature>
<evidence type="ECO:0000313" key="3">
    <source>
        <dbReference type="Proteomes" id="UP000270296"/>
    </source>
</evidence>
<dbReference type="PANTHER" id="PTHR12482:SF5">
    <property type="entry name" value="DUF676 DOMAIN-CONTAINING PROTEIN"/>
    <property type="match status" value="1"/>
</dbReference>
<dbReference type="AlphaFoldDB" id="A0A183IZ85"/>
<dbReference type="WBParaSite" id="SBAD_0000925401-mRNA-1">
    <property type="protein sequence ID" value="SBAD_0000925401-mRNA-1"/>
    <property type="gene ID" value="SBAD_0000925401"/>
</dbReference>
<reference evidence="2 3" key="2">
    <citation type="submission" date="2018-11" db="EMBL/GenBank/DDBJ databases">
        <authorList>
            <consortium name="Pathogen Informatics"/>
        </authorList>
    </citation>
    <scope>NUCLEOTIDE SEQUENCE [LARGE SCALE GENOMIC DNA]</scope>
</reference>